<sequence>MGRASESVIDQARNQYFGEGRLPSDQLGHAVLRSWIRCSDMGLRERVAPSPDPLSSGDLRHLHDRHARFCRLCRPELEMLGAEARDTGSVVILTDAAGMILDTLGDTAFAGRAARVALRPGVDWSEASTGTNAIGVALAERRPVAVHGGEHFFADHQLLSCSATPIMDPRGAIMGVLDISGSSGVSHTHALGLVRMAVSQIEHRLLRQRFDGCRVLRFHGDPGMLGTVREGALIFREETLVAGNRRGLALAGLGWDALDRTRFEQIFALPAGAARSATTLRGPKGETFVCEWRDAETGAPTLLAEPEAPAPRETTLHDAETDLILRTLRDCGGNVSEAARRLGIHRSTIHRRVAATGRPHPLQ</sequence>
<dbReference type="InterPro" id="IPR009057">
    <property type="entry name" value="Homeodomain-like_sf"/>
</dbReference>
<dbReference type="PRINTS" id="PR01590">
    <property type="entry name" value="HTHFIS"/>
</dbReference>
<dbReference type="AlphaFoldDB" id="A0A501WN91"/>
<keyword evidence="4" id="KW-1185">Reference proteome</keyword>
<reference evidence="3 4" key="1">
    <citation type="submission" date="2019-06" db="EMBL/GenBank/DDBJ databases">
        <title>A novel bacterium of genus Amaricoccus, isolated from marine sediment.</title>
        <authorList>
            <person name="Huang H."/>
            <person name="Mo K."/>
            <person name="Hu Y."/>
        </authorList>
    </citation>
    <scope>NUCLEOTIDE SEQUENCE [LARGE SCALE GENOMIC DNA]</scope>
    <source>
        <strain evidence="3 4">HB172011</strain>
    </source>
</reference>
<gene>
    <name evidence="3" type="ORF">FJM51_11055</name>
</gene>
<dbReference type="Proteomes" id="UP000319255">
    <property type="component" value="Unassembled WGS sequence"/>
</dbReference>
<feature type="domain" description="GAF" evidence="1">
    <location>
        <begin position="90"/>
        <end position="203"/>
    </location>
</feature>
<dbReference type="Gene3D" id="1.10.10.60">
    <property type="entry name" value="Homeodomain-like"/>
    <property type="match status" value="1"/>
</dbReference>
<accession>A0A501WN91</accession>
<proteinExistence type="predicted"/>
<organism evidence="3 4">
    <name type="scientific">Amaricoccus solimangrovi</name>
    <dbReference type="NCBI Taxonomy" id="2589815"/>
    <lineage>
        <taxon>Bacteria</taxon>
        <taxon>Pseudomonadati</taxon>
        <taxon>Pseudomonadota</taxon>
        <taxon>Alphaproteobacteria</taxon>
        <taxon>Rhodobacterales</taxon>
        <taxon>Paracoccaceae</taxon>
        <taxon>Amaricoccus</taxon>
    </lineage>
</organism>
<dbReference type="Gene3D" id="3.30.450.40">
    <property type="match status" value="1"/>
</dbReference>
<dbReference type="SUPFAM" id="SSF46689">
    <property type="entry name" value="Homeodomain-like"/>
    <property type="match status" value="1"/>
</dbReference>
<dbReference type="RefSeq" id="WP_140454202.1">
    <property type="nucleotide sequence ID" value="NZ_VFRP01000009.1"/>
</dbReference>
<evidence type="ECO:0000313" key="3">
    <source>
        <dbReference type="EMBL" id="TPE50788.1"/>
    </source>
</evidence>
<dbReference type="Pfam" id="PF02954">
    <property type="entry name" value="HTH_8"/>
    <property type="match status" value="1"/>
</dbReference>
<comment type="caution">
    <text evidence="3">The sequence shown here is derived from an EMBL/GenBank/DDBJ whole genome shotgun (WGS) entry which is preliminary data.</text>
</comment>
<evidence type="ECO:0000313" key="4">
    <source>
        <dbReference type="Proteomes" id="UP000319255"/>
    </source>
</evidence>
<dbReference type="EMBL" id="VFRP01000009">
    <property type="protein sequence ID" value="TPE50788.1"/>
    <property type="molecule type" value="Genomic_DNA"/>
</dbReference>
<name>A0A501WN91_9RHOB</name>
<dbReference type="SUPFAM" id="SSF55781">
    <property type="entry name" value="GAF domain-like"/>
    <property type="match status" value="1"/>
</dbReference>
<feature type="domain" description="DNA binding HTH" evidence="2">
    <location>
        <begin position="316"/>
        <end position="353"/>
    </location>
</feature>
<dbReference type="GO" id="GO:0043565">
    <property type="term" value="F:sequence-specific DNA binding"/>
    <property type="evidence" value="ECO:0007669"/>
    <property type="project" value="InterPro"/>
</dbReference>
<dbReference type="InterPro" id="IPR003018">
    <property type="entry name" value="GAF"/>
</dbReference>
<dbReference type="InterPro" id="IPR002197">
    <property type="entry name" value="HTH_Fis"/>
</dbReference>
<protein>
    <submittedName>
        <fullName evidence="3">GAF domain-containing protein</fullName>
    </submittedName>
</protein>
<evidence type="ECO:0000259" key="1">
    <source>
        <dbReference type="Pfam" id="PF01590"/>
    </source>
</evidence>
<dbReference type="OrthoDB" id="9805953at2"/>
<dbReference type="Pfam" id="PF01590">
    <property type="entry name" value="GAF"/>
    <property type="match status" value="1"/>
</dbReference>
<evidence type="ECO:0000259" key="2">
    <source>
        <dbReference type="Pfam" id="PF02954"/>
    </source>
</evidence>
<dbReference type="InterPro" id="IPR029016">
    <property type="entry name" value="GAF-like_dom_sf"/>
</dbReference>